<evidence type="ECO:0000313" key="2">
    <source>
        <dbReference type="Proteomes" id="UP001555342"/>
    </source>
</evidence>
<organism evidence="1 2">
    <name type="scientific">Buttiauxella gaviniae</name>
    <dbReference type="NCBI Taxonomy" id="82990"/>
    <lineage>
        <taxon>Bacteria</taxon>
        <taxon>Pseudomonadati</taxon>
        <taxon>Pseudomonadota</taxon>
        <taxon>Gammaproteobacteria</taxon>
        <taxon>Enterobacterales</taxon>
        <taxon>Enterobacteriaceae</taxon>
        <taxon>Buttiauxella</taxon>
    </lineage>
</organism>
<name>A0ABV3NWT2_9ENTR</name>
<keyword evidence="2" id="KW-1185">Reference proteome</keyword>
<dbReference type="EMBL" id="JBFMVT010000002">
    <property type="protein sequence ID" value="MEW7313998.1"/>
    <property type="molecule type" value="Genomic_DNA"/>
</dbReference>
<proteinExistence type="predicted"/>
<sequence length="232" mass="26286">MNAISLQSEYHSANQKTRAVWRENPDIGEIKKESDYDPVKFALATGIQPHMPYPIANLIRKLEQLMGNDGLADILPASGFHFTFLPLTLPIYEESGPLPAKVKHLTGLWRRYQAKHIVIRQLRLVALPSQLLLAGIPDDPAIAMRQSFCEEILASEWKNELLQRHAGQAIPAPFWHSTLLRYRAAYLPVVLRDFFSTHKAINFGDVSGELILARSNYNWTKFYPVNVSALAK</sequence>
<evidence type="ECO:0000313" key="1">
    <source>
        <dbReference type="EMBL" id="MEW7313998.1"/>
    </source>
</evidence>
<dbReference type="RefSeq" id="WP_367596048.1">
    <property type="nucleotide sequence ID" value="NZ_JBFMVT010000002.1"/>
</dbReference>
<reference evidence="1 2" key="1">
    <citation type="submission" date="2024-07" db="EMBL/GenBank/DDBJ databases">
        <authorList>
            <person name="Wang L."/>
        </authorList>
    </citation>
    <scope>NUCLEOTIDE SEQUENCE [LARGE SCALE GENOMIC DNA]</scope>
    <source>
        <strain evidence="1 2">WL359</strain>
    </source>
</reference>
<dbReference type="Proteomes" id="UP001555342">
    <property type="component" value="Unassembled WGS sequence"/>
</dbReference>
<protein>
    <recommendedName>
        <fullName evidence="3">DUF1868 domain-containing protein</fullName>
    </recommendedName>
</protein>
<comment type="caution">
    <text evidence="1">The sequence shown here is derived from an EMBL/GenBank/DDBJ whole genome shotgun (WGS) entry which is preliminary data.</text>
</comment>
<gene>
    <name evidence="1" type="ORF">AB1E22_15065</name>
</gene>
<evidence type="ECO:0008006" key="3">
    <source>
        <dbReference type="Google" id="ProtNLM"/>
    </source>
</evidence>
<accession>A0ABV3NWT2</accession>